<gene>
    <name evidence="1" type="ORF">AMTR_s00069p00168310</name>
</gene>
<dbReference type="Gramene" id="ERN19420">
    <property type="protein sequence ID" value="ERN19420"/>
    <property type="gene ID" value="AMTR_s00069p00168310"/>
</dbReference>
<dbReference type="Proteomes" id="UP000017836">
    <property type="component" value="Unassembled WGS sequence"/>
</dbReference>
<dbReference type="EMBL" id="KI392069">
    <property type="protein sequence ID" value="ERN19420.1"/>
    <property type="molecule type" value="Genomic_DNA"/>
</dbReference>
<reference evidence="2" key="1">
    <citation type="journal article" date="2013" name="Science">
        <title>The Amborella genome and the evolution of flowering plants.</title>
        <authorList>
            <consortium name="Amborella Genome Project"/>
        </authorList>
    </citation>
    <scope>NUCLEOTIDE SEQUENCE [LARGE SCALE GENOMIC DNA]</scope>
</reference>
<proteinExistence type="predicted"/>
<protein>
    <submittedName>
        <fullName evidence="1">Uncharacterized protein</fullName>
    </submittedName>
</protein>
<organism evidence="1 2">
    <name type="scientific">Amborella trichopoda</name>
    <dbReference type="NCBI Taxonomy" id="13333"/>
    <lineage>
        <taxon>Eukaryota</taxon>
        <taxon>Viridiplantae</taxon>
        <taxon>Streptophyta</taxon>
        <taxon>Embryophyta</taxon>
        <taxon>Tracheophyta</taxon>
        <taxon>Spermatophyta</taxon>
        <taxon>Magnoliopsida</taxon>
        <taxon>Amborellales</taxon>
        <taxon>Amborellaceae</taxon>
        <taxon>Amborella</taxon>
    </lineage>
</organism>
<name>U5DB09_AMBTC</name>
<keyword evidence="2" id="KW-1185">Reference proteome</keyword>
<dbReference type="AlphaFoldDB" id="U5DB09"/>
<accession>U5DB09</accession>
<dbReference type="HOGENOM" id="CLU_2925677_0_0_1"/>
<sequence>MLRHSDNSIWQCNYSGSHNVCSDSALSDPQRSGMLRTALRQSECALRQSEYALRHSQCALR</sequence>
<evidence type="ECO:0000313" key="1">
    <source>
        <dbReference type="EMBL" id="ERN19420.1"/>
    </source>
</evidence>
<evidence type="ECO:0000313" key="2">
    <source>
        <dbReference type="Proteomes" id="UP000017836"/>
    </source>
</evidence>